<organism evidence="1 2">
    <name type="scientific">Calocera cornea HHB12733</name>
    <dbReference type="NCBI Taxonomy" id="1353952"/>
    <lineage>
        <taxon>Eukaryota</taxon>
        <taxon>Fungi</taxon>
        <taxon>Dikarya</taxon>
        <taxon>Basidiomycota</taxon>
        <taxon>Agaricomycotina</taxon>
        <taxon>Dacrymycetes</taxon>
        <taxon>Dacrymycetales</taxon>
        <taxon>Dacrymycetaceae</taxon>
        <taxon>Calocera</taxon>
    </lineage>
</organism>
<dbReference type="InParanoid" id="A0A165JBH7"/>
<dbReference type="Proteomes" id="UP000076842">
    <property type="component" value="Unassembled WGS sequence"/>
</dbReference>
<name>A0A165JBH7_9BASI</name>
<evidence type="ECO:0000313" key="2">
    <source>
        <dbReference type="Proteomes" id="UP000076842"/>
    </source>
</evidence>
<dbReference type="AlphaFoldDB" id="A0A165JBH7"/>
<dbReference type="EMBL" id="KV423922">
    <property type="protein sequence ID" value="KZT61623.1"/>
    <property type="molecule type" value="Genomic_DNA"/>
</dbReference>
<gene>
    <name evidence="1" type="ORF">CALCODRAFT_367821</name>
</gene>
<protein>
    <submittedName>
        <fullName evidence="1">Uncharacterized protein</fullName>
    </submittedName>
</protein>
<evidence type="ECO:0000313" key="1">
    <source>
        <dbReference type="EMBL" id="KZT61623.1"/>
    </source>
</evidence>
<reference evidence="1 2" key="1">
    <citation type="journal article" date="2016" name="Mol. Biol. Evol.">
        <title>Comparative Genomics of Early-Diverging Mushroom-Forming Fungi Provides Insights into the Origins of Lignocellulose Decay Capabilities.</title>
        <authorList>
            <person name="Nagy L.G."/>
            <person name="Riley R."/>
            <person name="Tritt A."/>
            <person name="Adam C."/>
            <person name="Daum C."/>
            <person name="Floudas D."/>
            <person name="Sun H."/>
            <person name="Yadav J.S."/>
            <person name="Pangilinan J."/>
            <person name="Larsson K.H."/>
            <person name="Matsuura K."/>
            <person name="Barry K."/>
            <person name="Labutti K."/>
            <person name="Kuo R."/>
            <person name="Ohm R.A."/>
            <person name="Bhattacharya S.S."/>
            <person name="Shirouzu T."/>
            <person name="Yoshinaga Y."/>
            <person name="Martin F.M."/>
            <person name="Grigoriev I.V."/>
            <person name="Hibbett D.S."/>
        </authorList>
    </citation>
    <scope>NUCLEOTIDE SEQUENCE [LARGE SCALE GENOMIC DNA]</scope>
    <source>
        <strain evidence="1 2">HHB12733</strain>
    </source>
</reference>
<sequence length="79" mass="8922">MVGDSSETRSEELRGLKPTYIYPTDLHGSEHGTHHGAHHGAGHGTRLRVYESWLLSHDEWPDSWLRSCPGRTLDHRPGP</sequence>
<accession>A0A165JBH7</accession>
<keyword evidence="2" id="KW-1185">Reference proteome</keyword>
<proteinExistence type="predicted"/>